<evidence type="ECO:0000256" key="3">
    <source>
        <dbReference type="ARBA" id="ARBA00022723"/>
    </source>
</evidence>
<organism evidence="13 14">
    <name type="scientific">Phytophthora cactorum</name>
    <dbReference type="NCBI Taxonomy" id="29920"/>
    <lineage>
        <taxon>Eukaryota</taxon>
        <taxon>Sar</taxon>
        <taxon>Stramenopiles</taxon>
        <taxon>Oomycota</taxon>
        <taxon>Peronosporomycetes</taxon>
        <taxon>Peronosporales</taxon>
        <taxon>Peronosporaceae</taxon>
        <taxon>Phytophthora</taxon>
    </lineage>
</organism>
<evidence type="ECO:0000313" key="14">
    <source>
        <dbReference type="Proteomes" id="UP000688947"/>
    </source>
</evidence>
<dbReference type="GO" id="GO:0009408">
    <property type="term" value="P:response to heat"/>
    <property type="evidence" value="ECO:0007669"/>
    <property type="project" value="InterPro"/>
</dbReference>
<feature type="transmembrane region" description="Helical" evidence="10">
    <location>
        <begin position="731"/>
        <end position="753"/>
    </location>
</feature>
<dbReference type="GO" id="GO:0016020">
    <property type="term" value="C:membrane"/>
    <property type="evidence" value="ECO:0007669"/>
    <property type="project" value="UniProtKB-SubCell"/>
</dbReference>
<dbReference type="VEuPathDB" id="FungiDB:PC110_g12656"/>
<name>A0A8T1UM95_9STRA</name>
<evidence type="ECO:0000256" key="1">
    <source>
        <dbReference type="ARBA" id="ARBA00004141"/>
    </source>
</evidence>
<sequence>MIAETPPPPLDLEIPNMSRATDDKSTLYQGMPTDSYRQIPGDKATEIRLFSFQRPHMRAFHYSWLSFFIAFFGWFSIPPIMPTIKKQLKLTEDQVSNTNILSPWPRLHYTGLMLARFFIGLVGCTLVASAYWTSTMFSHEVVGSANAISCGWGNLGAGVTYLITPLVFDLITLNGTISDNYGWRMALVFPAILMVVIGICTYSFSDDCPQGNYIDLKCNHVTADRAKPELYYGFIAVARQPVAWILAFQYACCFGVELQVHNVLSLYYYEDFKIAGCDIETDANECRLLTQTKASAISSCFGLMCIFARAIGGYASDVASRHYDMKGRISMQLLCLVGQGVFLYLFSQIRVLTWSIPCLVVFGIFAQASTGTTYGIVPYVCPEYTGVTSGIVGAGGNMADRATEIRLFSFARPHMRAFHFAWLSFFIAFFGWFSIPPLMPTIKEQLKLTQAQVDNSNIISLASTMVGLLIGPLCDRCGARSIQAALLVIGAIPVASAALAFDYVGFVCVRFFIGLVGCTFVSTTYWTSTMFSKEVVGSANAIAAGWGNLGAGATYLITPLLFDLVTSEVIGICTYFFSDDCPQGNYVELKKTHAMADKPKSDMLQAFITVARQPVAWILAFQYACSLGVQIQVHNVLSLYYYEDFRRSDCDPTTDEENCRLLTQTKASLISSCFGLMCIFARAIGGYISDVGNRHWDMKGRISAQLVCLTSQAIFLCVYSHIRVVEWSVPCLIAFGFFAQASTGTTYGIVPYICPDYTGVASGIVGAGGNLGGLVLGQLVTYFMTPLLFDLITIDGTVSDNFGWRITLVFPAVFCDKSTTSILALQYGCSFGVELQVHNVLSLYYEDFRGLSPQTKGFKQKSATEGFTSRKAIGRILMTRGRHLLLLLVLACLVALSVAGKDYYEVLGVSRDASSAEIKRAFRKLSLKHHPDKNPGDENAAQKFAEVASAYDVLSDEEKKTKYDRYGEEGLNNAGGGGGHDPFDIFSQFFGGGGRNRREREPSRGPDVVMPLRVSLADLYNGKSLQFSIRRETICHHCHGKGAAHEEDVHVCNECGGQGVKTTTRRVGPGFIQQFQTTCEKCHGKGKIYTSTCPICGGRKVEMADLSFDVDLDKGTPDGFEVELENYADEISGQPAGHVRLQVLTAPHPIFTREGDQLWMDMDISLRESLVGFNKTFTHLDGRRVEVVRDEITPPRFVTVLKDEGMPKQHSPSERGQLHIKYHVKFPESLSDEQKVGFRELFSMK</sequence>
<dbReference type="PROSITE" id="PS00636">
    <property type="entry name" value="DNAJ_1"/>
    <property type="match status" value="1"/>
</dbReference>
<protein>
    <submittedName>
        <fullName evidence="13">Uncharacterized protein</fullName>
    </submittedName>
</protein>
<reference evidence="13" key="1">
    <citation type="submission" date="2021-01" db="EMBL/GenBank/DDBJ databases">
        <title>Phytophthora aleatoria, a newly-described species from Pinus radiata is distinct from Phytophthora cactorum isolates based on comparative genomics.</title>
        <authorList>
            <person name="Mcdougal R."/>
            <person name="Panda P."/>
            <person name="Williams N."/>
            <person name="Studholme D.J."/>
        </authorList>
    </citation>
    <scope>NUCLEOTIDE SEQUENCE</scope>
    <source>
        <strain evidence="13">NZFS 3830</strain>
    </source>
</reference>
<dbReference type="GO" id="GO:0006457">
    <property type="term" value="P:protein folding"/>
    <property type="evidence" value="ECO:0007669"/>
    <property type="project" value="InterPro"/>
</dbReference>
<feature type="transmembrane region" description="Helical" evidence="10">
    <location>
        <begin position="417"/>
        <end position="435"/>
    </location>
</feature>
<keyword evidence="3 9" id="KW-0479">Metal-binding</keyword>
<keyword evidence="2 10" id="KW-0812">Transmembrane</keyword>
<dbReference type="InterPro" id="IPR018253">
    <property type="entry name" value="DnaJ_domain_CS"/>
</dbReference>
<feature type="transmembrane region" description="Helical" evidence="10">
    <location>
        <begin position="351"/>
        <end position="368"/>
    </location>
</feature>
<dbReference type="OrthoDB" id="550424at2759"/>
<dbReference type="FunFam" id="1.10.287.110:FF:000220">
    <property type="entry name" value="DnaJ (Hsp40) homolog, subfamily A, member 4"/>
    <property type="match status" value="1"/>
</dbReference>
<dbReference type="GO" id="GO:0051082">
    <property type="term" value="F:unfolded protein binding"/>
    <property type="evidence" value="ECO:0007669"/>
    <property type="project" value="InterPro"/>
</dbReference>
<evidence type="ECO:0000256" key="7">
    <source>
        <dbReference type="ARBA" id="ARBA00022989"/>
    </source>
</evidence>
<dbReference type="InterPro" id="IPR012724">
    <property type="entry name" value="DnaJ"/>
</dbReference>
<dbReference type="Pfam" id="PF00684">
    <property type="entry name" value="DnaJ_CXXCXGXG"/>
    <property type="match status" value="1"/>
</dbReference>
<feature type="transmembrane region" description="Helical" evidence="10">
    <location>
        <begin position="507"/>
        <end position="526"/>
    </location>
</feature>
<feature type="transmembrane region" description="Helical" evidence="10">
    <location>
        <begin position="884"/>
        <end position="904"/>
    </location>
</feature>
<dbReference type="Proteomes" id="UP000688947">
    <property type="component" value="Unassembled WGS sequence"/>
</dbReference>
<feature type="transmembrane region" description="Helical" evidence="10">
    <location>
        <begin position="152"/>
        <end position="173"/>
    </location>
</feature>
<dbReference type="FunFam" id="2.60.260.20:FF:000013">
    <property type="entry name" value="DnaJ subfamily B member 11"/>
    <property type="match status" value="1"/>
</dbReference>
<gene>
    <name evidence="13" type="ORF">JG687_00006557</name>
</gene>
<dbReference type="InterPro" id="IPR044772">
    <property type="entry name" value="NO3_transporter"/>
</dbReference>
<dbReference type="HAMAP" id="MF_01152">
    <property type="entry name" value="DnaJ"/>
    <property type="match status" value="1"/>
</dbReference>
<dbReference type="GO" id="GO:0008270">
    <property type="term" value="F:zinc ion binding"/>
    <property type="evidence" value="ECO:0007669"/>
    <property type="project" value="UniProtKB-KW"/>
</dbReference>
<evidence type="ECO:0000256" key="9">
    <source>
        <dbReference type="PROSITE-ProRule" id="PRU00546"/>
    </source>
</evidence>
<feature type="transmembrane region" description="Helical" evidence="10">
    <location>
        <begin position="296"/>
        <end position="315"/>
    </location>
</feature>
<evidence type="ECO:0000259" key="12">
    <source>
        <dbReference type="PROSITE" id="PS51188"/>
    </source>
</evidence>
<dbReference type="GO" id="GO:0031072">
    <property type="term" value="F:heat shock protein binding"/>
    <property type="evidence" value="ECO:0007669"/>
    <property type="project" value="InterPro"/>
</dbReference>
<feature type="transmembrane region" description="Helical" evidence="10">
    <location>
        <begin position="185"/>
        <end position="204"/>
    </location>
</feature>
<dbReference type="CDD" id="cd10747">
    <property type="entry name" value="DnaJ_C"/>
    <property type="match status" value="1"/>
</dbReference>
<feature type="domain" description="J" evidence="11">
    <location>
        <begin position="902"/>
        <end position="967"/>
    </location>
</feature>
<dbReference type="FunFam" id="2.10.230.10:FF:000001">
    <property type="entry name" value="DnaJ subfamily A member 2"/>
    <property type="match status" value="1"/>
</dbReference>
<proteinExistence type="inferred from homology"/>
<dbReference type="CDD" id="cd17341">
    <property type="entry name" value="MFS_NRT2_like"/>
    <property type="match status" value="1"/>
</dbReference>
<dbReference type="EMBL" id="JAENGZ010000269">
    <property type="protein sequence ID" value="KAG6963458.1"/>
    <property type="molecule type" value="Genomic_DNA"/>
</dbReference>
<feature type="transmembrane region" description="Helical" evidence="10">
    <location>
        <begin position="327"/>
        <end position="345"/>
    </location>
</feature>
<evidence type="ECO:0000256" key="5">
    <source>
        <dbReference type="ARBA" id="ARBA00022771"/>
    </source>
</evidence>
<feature type="transmembrane region" description="Helical" evidence="10">
    <location>
        <begin position="669"/>
        <end position="688"/>
    </location>
</feature>
<feature type="transmembrane region" description="Helical" evidence="10">
    <location>
        <begin position="700"/>
        <end position="719"/>
    </location>
</feature>
<dbReference type="InterPro" id="IPR001305">
    <property type="entry name" value="HSP_DnaJ_Cys-rich_dom"/>
</dbReference>
<keyword evidence="6 9" id="KW-0862">Zinc</keyword>
<evidence type="ECO:0000313" key="13">
    <source>
        <dbReference type="EMBL" id="KAG6963458.1"/>
    </source>
</evidence>
<evidence type="ECO:0000256" key="4">
    <source>
        <dbReference type="ARBA" id="ARBA00022737"/>
    </source>
</evidence>
<evidence type="ECO:0000256" key="10">
    <source>
        <dbReference type="SAM" id="Phobius"/>
    </source>
</evidence>
<feature type="transmembrane region" description="Helical" evidence="10">
    <location>
        <begin position="759"/>
        <end position="783"/>
    </location>
</feature>
<evidence type="ECO:0000256" key="6">
    <source>
        <dbReference type="ARBA" id="ARBA00022833"/>
    </source>
</evidence>
<keyword evidence="7 10" id="KW-1133">Transmembrane helix</keyword>
<comment type="caution">
    <text evidence="13">The sequence shown here is derived from an EMBL/GenBank/DDBJ whole genome shotgun (WGS) entry which is preliminary data.</text>
</comment>
<evidence type="ECO:0000256" key="2">
    <source>
        <dbReference type="ARBA" id="ARBA00022692"/>
    </source>
</evidence>
<keyword evidence="8 10" id="KW-0472">Membrane</keyword>
<accession>A0A8T1UM95</accession>
<feature type="transmembrane region" description="Helical" evidence="10">
    <location>
        <begin position="113"/>
        <end position="132"/>
    </location>
</feature>
<dbReference type="GO" id="GO:0015112">
    <property type="term" value="F:nitrate transmembrane transporter activity"/>
    <property type="evidence" value="ECO:0007669"/>
    <property type="project" value="InterPro"/>
</dbReference>
<comment type="subcellular location">
    <subcellularLocation>
        <location evidence="1">Membrane</location>
        <topology evidence="1">Multi-pass membrane protein</topology>
    </subcellularLocation>
</comment>
<dbReference type="InterPro" id="IPR001623">
    <property type="entry name" value="DnaJ_domain"/>
</dbReference>
<dbReference type="Pfam" id="PF00226">
    <property type="entry name" value="DnaJ"/>
    <property type="match status" value="1"/>
</dbReference>
<dbReference type="SMART" id="SM00271">
    <property type="entry name" value="DnaJ"/>
    <property type="match status" value="1"/>
</dbReference>
<evidence type="ECO:0000256" key="8">
    <source>
        <dbReference type="ARBA" id="ARBA00023136"/>
    </source>
</evidence>
<dbReference type="CDD" id="cd06257">
    <property type="entry name" value="DnaJ"/>
    <property type="match status" value="1"/>
</dbReference>
<feature type="transmembrane region" description="Helical" evidence="10">
    <location>
        <begin position="59"/>
        <end position="77"/>
    </location>
</feature>
<dbReference type="VEuPathDB" id="FungiDB:PC110_g12652"/>
<dbReference type="Pfam" id="PF07690">
    <property type="entry name" value="MFS_1"/>
    <property type="match status" value="2"/>
</dbReference>
<dbReference type="InterPro" id="IPR011701">
    <property type="entry name" value="MFS"/>
</dbReference>
<feature type="transmembrane region" description="Helical" evidence="10">
    <location>
        <begin position="481"/>
        <end position="501"/>
    </location>
</feature>
<dbReference type="AlphaFoldDB" id="A0A8T1UM95"/>
<dbReference type="PANTHER" id="PTHR23515">
    <property type="entry name" value="HIGH-AFFINITY NITRATE TRANSPORTER 2.3"/>
    <property type="match status" value="1"/>
</dbReference>
<dbReference type="PROSITE" id="PS51188">
    <property type="entry name" value="ZF_CR"/>
    <property type="match status" value="1"/>
</dbReference>
<dbReference type="Pfam" id="PF01556">
    <property type="entry name" value="DnaJ_C"/>
    <property type="match status" value="1"/>
</dbReference>
<evidence type="ECO:0000259" key="11">
    <source>
        <dbReference type="PROSITE" id="PS50076"/>
    </source>
</evidence>
<keyword evidence="5 9" id="KW-0863">Zinc-finger</keyword>
<keyword evidence="4" id="KW-0677">Repeat</keyword>
<dbReference type="PROSITE" id="PS50076">
    <property type="entry name" value="DNAJ_2"/>
    <property type="match status" value="1"/>
</dbReference>
<feature type="domain" description="CR-type" evidence="12">
    <location>
        <begin position="1022"/>
        <end position="1105"/>
    </location>
</feature>
<dbReference type="GO" id="GO:0005524">
    <property type="term" value="F:ATP binding"/>
    <property type="evidence" value="ECO:0007669"/>
    <property type="project" value="InterPro"/>
</dbReference>
<dbReference type="InterPro" id="IPR002939">
    <property type="entry name" value="DnaJ_C"/>
</dbReference>
<feature type="zinc finger region" description="CR-type" evidence="9">
    <location>
        <begin position="1022"/>
        <end position="1105"/>
    </location>
</feature>